<evidence type="ECO:0000256" key="1">
    <source>
        <dbReference type="SAM" id="Phobius"/>
    </source>
</evidence>
<sequence length="106" mass="12224">MNYVVETFKKYASIKGRARRKEYWYFILFYFIVAFALSFIIQLTGLTILQFLSLILLPPVITVGARRMQDIGKPWWYSLIPIYGFILATKEGDKGSNAYGSDPKAL</sequence>
<comment type="caution">
    <text evidence="2">The sequence shown here is derived from an EMBL/GenBank/DDBJ whole genome shotgun (WGS) entry which is preliminary data.</text>
</comment>
<organism evidence="2 3">
    <name type="scientific">Flavobacterium cupreum</name>
    <dbReference type="NCBI Taxonomy" id="2133766"/>
    <lineage>
        <taxon>Bacteria</taxon>
        <taxon>Pseudomonadati</taxon>
        <taxon>Bacteroidota</taxon>
        <taxon>Flavobacteriia</taxon>
        <taxon>Flavobacteriales</taxon>
        <taxon>Flavobacteriaceae</taxon>
        <taxon>Flavobacterium</taxon>
    </lineage>
</organism>
<reference evidence="3" key="1">
    <citation type="journal article" date="2019" name="Syst. Appl. Microbiol.">
        <title>Flavobacterium circumlabens sp. nov. and Flavobacterium cupreum sp. nov., two psychrotrophic species isolated from Antarctic environmental samples.</title>
        <authorList>
            <person name="Kralova S."/>
            <person name="Busse H.-J."/>
            <person name="Svec P."/>
            <person name="Maslanova I."/>
            <person name="Stankova E."/>
            <person name="Bartak M."/>
            <person name="Sedlacek I."/>
        </authorList>
    </citation>
    <scope>NUCLEOTIDE SEQUENCE [LARGE SCALE GENOMIC DNA]</scope>
    <source>
        <strain evidence="3">CCM 8825</strain>
    </source>
</reference>
<dbReference type="InterPro" id="IPR008523">
    <property type="entry name" value="DUF805"/>
</dbReference>
<dbReference type="Pfam" id="PF05656">
    <property type="entry name" value="DUF805"/>
    <property type="match status" value="1"/>
</dbReference>
<dbReference type="GO" id="GO:0005886">
    <property type="term" value="C:plasma membrane"/>
    <property type="evidence" value="ECO:0007669"/>
    <property type="project" value="TreeGrafter"/>
</dbReference>
<accession>A0A434A4T9</accession>
<dbReference type="Proteomes" id="UP000288102">
    <property type="component" value="Unassembled WGS sequence"/>
</dbReference>
<evidence type="ECO:0000313" key="2">
    <source>
        <dbReference type="EMBL" id="RUT69356.1"/>
    </source>
</evidence>
<dbReference type="RefSeq" id="WP_127339357.1">
    <property type="nucleotide sequence ID" value="NZ_QWDM01000010.1"/>
</dbReference>
<dbReference type="EMBL" id="QWDM01000010">
    <property type="protein sequence ID" value="RUT69356.1"/>
    <property type="molecule type" value="Genomic_DNA"/>
</dbReference>
<keyword evidence="1" id="KW-0472">Membrane</keyword>
<dbReference type="OrthoDB" id="9812349at2"/>
<dbReference type="PANTHER" id="PTHR34980">
    <property type="entry name" value="INNER MEMBRANE PROTEIN-RELATED-RELATED"/>
    <property type="match status" value="1"/>
</dbReference>
<dbReference type="PANTHER" id="PTHR34980:SF2">
    <property type="entry name" value="INNER MEMBRANE PROTEIN YHAH-RELATED"/>
    <property type="match status" value="1"/>
</dbReference>
<keyword evidence="3" id="KW-1185">Reference proteome</keyword>
<dbReference type="AlphaFoldDB" id="A0A434A4T9"/>
<keyword evidence="1" id="KW-1133">Transmembrane helix</keyword>
<gene>
    <name evidence="2" type="ORF">D0817_16065</name>
</gene>
<feature type="transmembrane region" description="Helical" evidence="1">
    <location>
        <begin position="23"/>
        <end position="41"/>
    </location>
</feature>
<protein>
    <submittedName>
        <fullName evidence="2">DUF805 domain-containing protein</fullName>
    </submittedName>
</protein>
<name>A0A434A4T9_9FLAO</name>
<evidence type="ECO:0000313" key="3">
    <source>
        <dbReference type="Proteomes" id="UP000288102"/>
    </source>
</evidence>
<proteinExistence type="predicted"/>
<keyword evidence="1" id="KW-0812">Transmembrane</keyword>